<keyword evidence="2" id="KW-1185">Reference proteome</keyword>
<name>A0A1J1HZX0_9DIPT</name>
<dbReference type="AlphaFoldDB" id="A0A1J1HZX0"/>
<accession>A0A1J1HZX0</accession>
<organism evidence="1 2">
    <name type="scientific">Clunio marinus</name>
    <dbReference type="NCBI Taxonomy" id="568069"/>
    <lineage>
        <taxon>Eukaryota</taxon>
        <taxon>Metazoa</taxon>
        <taxon>Ecdysozoa</taxon>
        <taxon>Arthropoda</taxon>
        <taxon>Hexapoda</taxon>
        <taxon>Insecta</taxon>
        <taxon>Pterygota</taxon>
        <taxon>Neoptera</taxon>
        <taxon>Endopterygota</taxon>
        <taxon>Diptera</taxon>
        <taxon>Nematocera</taxon>
        <taxon>Chironomoidea</taxon>
        <taxon>Chironomidae</taxon>
        <taxon>Clunio</taxon>
    </lineage>
</organism>
<evidence type="ECO:0000313" key="2">
    <source>
        <dbReference type="Proteomes" id="UP000183832"/>
    </source>
</evidence>
<dbReference type="EMBL" id="CVRI01000037">
    <property type="protein sequence ID" value="CRK93647.1"/>
    <property type="molecule type" value="Genomic_DNA"/>
</dbReference>
<dbReference type="Proteomes" id="UP000183832">
    <property type="component" value="Unassembled WGS sequence"/>
</dbReference>
<sequence length="124" mass="14622">MHEIAENSKRMTTNNRAISLDNGLGGYAFHPIKTNGKEPEMSCKIQDTLTQRPHDFLLDLLVLLSHFMKISILKIHKHEILPSHAEQWNRMDIRKLIHRYCEHKIKKLNIFVYEISSHHAERET</sequence>
<reference evidence="1 2" key="1">
    <citation type="submission" date="2015-04" db="EMBL/GenBank/DDBJ databases">
        <authorList>
            <person name="Syromyatnikov M.Y."/>
            <person name="Popov V.N."/>
        </authorList>
    </citation>
    <scope>NUCLEOTIDE SEQUENCE [LARGE SCALE GENOMIC DNA]</scope>
</reference>
<protein>
    <submittedName>
        <fullName evidence="1">CLUMA_CG007176, isoform A</fullName>
    </submittedName>
</protein>
<proteinExistence type="predicted"/>
<evidence type="ECO:0000313" key="1">
    <source>
        <dbReference type="EMBL" id="CRK93647.1"/>
    </source>
</evidence>
<gene>
    <name evidence="1" type="ORF">CLUMA_CG007176</name>
</gene>